<dbReference type="EMBL" id="JARWAI010000006">
    <property type="protein sequence ID" value="MDR5875112.1"/>
    <property type="molecule type" value="Genomic_DNA"/>
</dbReference>
<evidence type="ECO:0000313" key="3">
    <source>
        <dbReference type="Proteomes" id="UP001269267"/>
    </source>
</evidence>
<dbReference type="RefSeq" id="WP_309768159.1">
    <property type="nucleotide sequence ID" value="NZ_JARWAI010000006.1"/>
</dbReference>
<name>A0ABU1GCU8_9GAMM</name>
<evidence type="ECO:0000313" key="2">
    <source>
        <dbReference type="EMBL" id="MDR5875112.1"/>
    </source>
</evidence>
<dbReference type="Proteomes" id="UP001269267">
    <property type="component" value="Unassembled WGS sequence"/>
</dbReference>
<feature type="region of interest" description="Disordered" evidence="1">
    <location>
        <begin position="1"/>
        <end position="24"/>
    </location>
</feature>
<evidence type="ECO:0000256" key="1">
    <source>
        <dbReference type="SAM" id="MobiDB-lite"/>
    </source>
</evidence>
<organism evidence="2 3">
    <name type="scientific">Vreelandella gomseomensis</name>
    <dbReference type="NCBI Taxonomy" id="370766"/>
    <lineage>
        <taxon>Bacteria</taxon>
        <taxon>Pseudomonadati</taxon>
        <taxon>Pseudomonadota</taxon>
        <taxon>Gammaproteobacteria</taxon>
        <taxon>Oceanospirillales</taxon>
        <taxon>Halomonadaceae</taxon>
        <taxon>Vreelandella</taxon>
    </lineage>
</organism>
<sequence length="108" mass="12026">MSAQPTHDLAIKTGEYSDRQTGQQKGRWLRIGTLFRHDDGGTSIKLDALPVGLTGWEGWVNVFPRDQRQPQGYAEPGRRGNGSHYADARDGRAAPPPYADFDDEIPFD</sequence>
<accession>A0ABU1GCU8</accession>
<feature type="region of interest" description="Disordered" evidence="1">
    <location>
        <begin position="65"/>
        <end position="108"/>
    </location>
</feature>
<comment type="caution">
    <text evidence="2">The sequence shown here is derived from an EMBL/GenBank/DDBJ whole genome shotgun (WGS) entry which is preliminary data.</text>
</comment>
<reference evidence="2 3" key="1">
    <citation type="submission" date="2023-04" db="EMBL/GenBank/DDBJ databases">
        <title>A long-awaited taxogenomic arrangement of the family Halomonadaceae.</title>
        <authorList>
            <person name="De La Haba R."/>
            <person name="Chuvochina M."/>
            <person name="Wittouck S."/>
            <person name="Arahal D.R."/>
            <person name="Sanchez-Porro C."/>
            <person name="Hugenholtz P."/>
            <person name="Ventosa A."/>
        </authorList>
    </citation>
    <scope>NUCLEOTIDE SEQUENCE [LARGE SCALE GENOMIC DNA]</scope>
    <source>
        <strain evidence="2 3">DSM 18042</strain>
    </source>
</reference>
<protein>
    <submittedName>
        <fullName evidence="2">Uncharacterized protein</fullName>
    </submittedName>
</protein>
<gene>
    <name evidence="2" type="ORF">QC815_09280</name>
</gene>
<proteinExistence type="predicted"/>
<keyword evidence="3" id="KW-1185">Reference proteome</keyword>